<dbReference type="OrthoDB" id="5153959at2759"/>
<feature type="compositionally biased region" description="Basic and acidic residues" evidence="1">
    <location>
        <begin position="620"/>
        <end position="632"/>
    </location>
</feature>
<gene>
    <name evidence="4" type="ORF">FBEOM_12762</name>
</gene>
<feature type="compositionally biased region" description="Low complexity" evidence="1">
    <location>
        <begin position="738"/>
        <end position="756"/>
    </location>
</feature>
<dbReference type="PROSITE" id="PS50090">
    <property type="entry name" value="MYB_LIKE"/>
    <property type="match status" value="1"/>
</dbReference>
<evidence type="ECO:0000256" key="2">
    <source>
        <dbReference type="SAM" id="SignalP"/>
    </source>
</evidence>
<reference evidence="4" key="2">
    <citation type="submission" date="2020-02" db="EMBL/GenBank/DDBJ databases">
        <title>Identification and distribution of gene clusters putatively required for synthesis of sphingolipid metabolism inhibitors in phylogenetically diverse species of the filamentous fungus Fusarium.</title>
        <authorList>
            <person name="Kim H.-S."/>
            <person name="Busman M."/>
            <person name="Brown D.W."/>
            <person name="Divon H."/>
            <person name="Uhlig S."/>
            <person name="Proctor R.H."/>
        </authorList>
    </citation>
    <scope>NUCLEOTIDE SEQUENCE</scope>
    <source>
        <strain evidence="4">NRRL 25174</strain>
    </source>
</reference>
<dbReference type="InterPro" id="IPR001005">
    <property type="entry name" value="SANT/Myb"/>
</dbReference>
<comment type="caution">
    <text evidence="4">The sequence shown here is derived from an EMBL/GenBank/DDBJ whole genome shotgun (WGS) entry which is preliminary data.</text>
</comment>
<keyword evidence="5" id="KW-1185">Reference proteome</keyword>
<sequence>MKLSSLLTFTTIAIAGTDAWSFTVWTGKDQHGKKRHYHSSVGDNDCYNFDKAITSKGVGSFEFCSFIWTRCSVSIHSDIGCRGKKLGSATAADKGDLWPTKWSKNTSKEAKKMKSFRIQGCKDIPVTGGNLDIASYPPIRIHCLTPSSSIAVSKPSASPLPRRVIIYHRDGLVLRTLADLATERLKATLVLVRPPTGTANDRNAAMAYHYPQRMMEDGAIQDLSPETNTSGSRRFQSGIPPRLAPRGAWRAKCMITSRSTMSRPPIPCSGAADAAGRPQMSQRILPSGPQFPRFHAAQDALVASIKGEPALVALVSESKWEAAGGGQSGRHPATGFLRPAFEDISQTMSAHPSHVPAARAIPFSLDLQLYRLFSMLSTISDAEQPNSLHNFTSPGHQVALRDERAPSASGESTDNAIWISDDDCSDTEDENNVEDHDLNRSQSGCTTPTTASVVDHLDSMCTKHSETESDAAVRMGATAVLSPARLERVRILSHESQMDLSTDPESNQQALRSMTCTPTRDITAGADTDSDTSSIAPEIQSSLGASDGELVTEATGATSEPDVMTDAPATPSERTYGPIATTPEVMAQTPLHDSKVCLSAKRDDATPAARSSSPGMRLLPESRPDQGQDHRSCSPSDTEPDSSEAESGSLPGARMSPLFREGLSRRRFRRTSPHTHTTVQDKDSDADTESSDSEDRLDVQECIYVEEHCPLLSDASGDGSGDDSEELHGRKRRRVSLSPHASARSAPASARSSHQQRSTRRTAQLPSGRLTSVCGSESPAPSQTSPVPIDAGTFARFEEWPLRNVSLKRITEGDKTTFQLQFDWTPDPSQPHAGRSVSHAKEGRGPPKASLSGTRSSGGKWSLEEENKVRTMRQDGCSWAEIQRALPHRSQGTIQVRYSTKLKG</sequence>
<protein>
    <recommendedName>
        <fullName evidence="3">Myb-like domain-containing protein</fullName>
    </recommendedName>
</protein>
<name>A0A9P5A753_9HYPO</name>
<feature type="compositionally biased region" description="Acidic residues" evidence="1">
    <location>
        <begin position="420"/>
        <end position="432"/>
    </location>
</feature>
<feature type="region of interest" description="Disordered" evidence="1">
    <location>
        <begin position="710"/>
        <end position="789"/>
    </location>
</feature>
<feature type="compositionally biased region" description="Basic and acidic residues" evidence="1">
    <location>
        <begin position="592"/>
        <end position="605"/>
    </location>
</feature>
<feature type="signal peptide" evidence="2">
    <location>
        <begin position="1"/>
        <end position="19"/>
    </location>
</feature>
<dbReference type="AlphaFoldDB" id="A0A9P5A753"/>
<dbReference type="Proteomes" id="UP000730481">
    <property type="component" value="Unassembled WGS sequence"/>
</dbReference>
<evidence type="ECO:0000313" key="5">
    <source>
        <dbReference type="Proteomes" id="UP000730481"/>
    </source>
</evidence>
<feature type="region of interest" description="Disordered" evidence="1">
    <location>
        <begin position="387"/>
        <end position="447"/>
    </location>
</feature>
<keyword evidence="2" id="KW-0732">Signal</keyword>
<proteinExistence type="predicted"/>
<feature type="region of interest" description="Disordered" evidence="1">
    <location>
        <begin position="553"/>
        <end position="695"/>
    </location>
</feature>
<feature type="domain" description="Myb-like" evidence="3">
    <location>
        <begin position="853"/>
        <end position="902"/>
    </location>
</feature>
<accession>A0A9P5A753</accession>
<feature type="chain" id="PRO_5040188215" description="Myb-like domain-containing protein" evidence="2">
    <location>
        <begin position="20"/>
        <end position="904"/>
    </location>
</feature>
<reference evidence="4" key="1">
    <citation type="journal article" date="2017" name="Mycologia">
        <title>Fusarium algeriense, sp. nov., a novel toxigenic crown rot pathogen of durum wheat from Algeria is nested in the Fusarium burgessii species complex.</title>
        <authorList>
            <person name="Laraba I."/>
            <person name="Keddad A."/>
            <person name="Boureghda H."/>
            <person name="Abdallah N."/>
            <person name="Vaughan M.M."/>
            <person name="Proctor R.H."/>
            <person name="Busman M."/>
            <person name="O'Donnell K."/>
        </authorList>
    </citation>
    <scope>NUCLEOTIDE SEQUENCE</scope>
    <source>
        <strain evidence="4">NRRL 25174</strain>
    </source>
</reference>
<feature type="compositionally biased region" description="Polar residues" evidence="1">
    <location>
        <begin position="769"/>
        <end position="786"/>
    </location>
</feature>
<organism evidence="4 5">
    <name type="scientific">Fusarium beomiforme</name>
    <dbReference type="NCBI Taxonomy" id="44412"/>
    <lineage>
        <taxon>Eukaryota</taxon>
        <taxon>Fungi</taxon>
        <taxon>Dikarya</taxon>
        <taxon>Ascomycota</taxon>
        <taxon>Pezizomycotina</taxon>
        <taxon>Sordariomycetes</taxon>
        <taxon>Hypocreomycetidae</taxon>
        <taxon>Hypocreales</taxon>
        <taxon>Nectriaceae</taxon>
        <taxon>Fusarium</taxon>
        <taxon>Fusarium burgessii species complex</taxon>
    </lineage>
</organism>
<dbReference type="EMBL" id="PVQB02000842">
    <property type="protein sequence ID" value="KAF4333426.1"/>
    <property type="molecule type" value="Genomic_DNA"/>
</dbReference>
<feature type="region of interest" description="Disordered" evidence="1">
    <location>
        <begin position="823"/>
        <end position="869"/>
    </location>
</feature>
<evidence type="ECO:0000313" key="4">
    <source>
        <dbReference type="EMBL" id="KAF4333426.1"/>
    </source>
</evidence>
<evidence type="ECO:0000256" key="1">
    <source>
        <dbReference type="SAM" id="MobiDB-lite"/>
    </source>
</evidence>
<evidence type="ECO:0000259" key="3">
    <source>
        <dbReference type="PROSITE" id="PS50090"/>
    </source>
</evidence>